<dbReference type="SMART" id="SM00345">
    <property type="entry name" value="HTH_GNTR"/>
    <property type="match status" value="1"/>
</dbReference>
<evidence type="ECO:0000256" key="3">
    <source>
        <dbReference type="ARBA" id="ARBA00023163"/>
    </source>
</evidence>
<dbReference type="InterPro" id="IPR036388">
    <property type="entry name" value="WH-like_DNA-bd_sf"/>
</dbReference>
<dbReference type="Gene3D" id="1.10.10.10">
    <property type="entry name" value="Winged helix-like DNA-binding domain superfamily/Winged helix DNA-binding domain"/>
    <property type="match status" value="1"/>
</dbReference>
<keyword evidence="3" id="KW-0804">Transcription</keyword>
<keyword evidence="1" id="KW-0805">Transcription regulation</keyword>
<organism evidence="5 6">
    <name type="scientific">Alkaliphilus metalliredigens (strain QYMF)</name>
    <dbReference type="NCBI Taxonomy" id="293826"/>
    <lineage>
        <taxon>Bacteria</taxon>
        <taxon>Bacillati</taxon>
        <taxon>Bacillota</taxon>
        <taxon>Clostridia</taxon>
        <taxon>Peptostreptococcales</taxon>
        <taxon>Natronincolaceae</taxon>
        <taxon>Alkaliphilus</taxon>
    </lineage>
</organism>
<dbReference type="GO" id="GO:0003700">
    <property type="term" value="F:DNA-binding transcription factor activity"/>
    <property type="evidence" value="ECO:0007669"/>
    <property type="project" value="InterPro"/>
</dbReference>
<dbReference type="OrthoDB" id="9781630at2"/>
<dbReference type="InterPro" id="IPR036390">
    <property type="entry name" value="WH_DNA-bd_sf"/>
</dbReference>
<dbReference type="PRINTS" id="PR00035">
    <property type="entry name" value="HTHGNTR"/>
</dbReference>
<dbReference type="Proteomes" id="UP000001572">
    <property type="component" value="Chromosome"/>
</dbReference>
<protein>
    <submittedName>
        <fullName evidence="5">Transcriptional regulator, GntR family</fullName>
    </submittedName>
</protein>
<dbReference type="Gene3D" id="1.20.120.530">
    <property type="entry name" value="GntR ligand-binding domain-like"/>
    <property type="match status" value="1"/>
</dbReference>
<dbReference type="EMBL" id="CP000724">
    <property type="protein sequence ID" value="ABR50674.1"/>
    <property type="molecule type" value="Genomic_DNA"/>
</dbReference>
<dbReference type="Pfam" id="PF07729">
    <property type="entry name" value="FCD"/>
    <property type="match status" value="1"/>
</dbReference>
<dbReference type="PANTHER" id="PTHR43537:SF24">
    <property type="entry name" value="GLUCONATE OPERON TRANSCRIPTIONAL REPRESSOR"/>
    <property type="match status" value="1"/>
</dbReference>
<name>A6TWV6_ALKMQ</name>
<accession>A6TWV6</accession>
<dbReference type="InterPro" id="IPR000485">
    <property type="entry name" value="AsnC-type_HTH_dom"/>
</dbReference>
<reference evidence="6" key="1">
    <citation type="journal article" date="2016" name="Genome Announc.">
        <title>Complete genome sequence of Alkaliphilus metalliredigens strain QYMF, an alkaliphilic and metal-reducing bacterium isolated from borax-contaminated leachate ponds.</title>
        <authorList>
            <person name="Hwang C."/>
            <person name="Copeland A."/>
            <person name="Lucas S."/>
            <person name="Lapidus A."/>
            <person name="Barry K."/>
            <person name="Detter J.C."/>
            <person name="Glavina Del Rio T."/>
            <person name="Hammon N."/>
            <person name="Israni S."/>
            <person name="Dalin E."/>
            <person name="Tice H."/>
            <person name="Pitluck S."/>
            <person name="Chertkov O."/>
            <person name="Brettin T."/>
            <person name="Bruce D."/>
            <person name="Han C."/>
            <person name="Schmutz J."/>
            <person name="Larimer F."/>
            <person name="Land M.L."/>
            <person name="Hauser L."/>
            <person name="Kyrpides N."/>
            <person name="Mikhailova N."/>
            <person name="Ye Q."/>
            <person name="Zhou J."/>
            <person name="Richardson P."/>
            <person name="Fields M.W."/>
        </authorList>
    </citation>
    <scope>NUCLEOTIDE SEQUENCE [LARGE SCALE GENOMIC DNA]</scope>
    <source>
        <strain evidence="6">QYMF</strain>
    </source>
</reference>
<dbReference type="SUPFAM" id="SSF48008">
    <property type="entry name" value="GntR ligand-binding domain-like"/>
    <property type="match status" value="1"/>
</dbReference>
<dbReference type="Pfam" id="PF00392">
    <property type="entry name" value="GntR"/>
    <property type="match status" value="1"/>
</dbReference>
<dbReference type="CDD" id="cd07377">
    <property type="entry name" value="WHTH_GntR"/>
    <property type="match status" value="1"/>
</dbReference>
<proteinExistence type="predicted"/>
<dbReference type="PANTHER" id="PTHR43537">
    <property type="entry name" value="TRANSCRIPTIONAL REGULATOR, GNTR FAMILY"/>
    <property type="match status" value="1"/>
</dbReference>
<evidence type="ECO:0000256" key="1">
    <source>
        <dbReference type="ARBA" id="ARBA00023015"/>
    </source>
</evidence>
<keyword evidence="2" id="KW-0238">DNA-binding</keyword>
<dbReference type="PROSITE" id="PS50949">
    <property type="entry name" value="HTH_GNTR"/>
    <property type="match status" value="1"/>
</dbReference>
<evidence type="ECO:0000313" key="5">
    <source>
        <dbReference type="EMBL" id="ABR50674.1"/>
    </source>
</evidence>
<dbReference type="PRINTS" id="PR00033">
    <property type="entry name" value="HTHASNC"/>
</dbReference>
<gene>
    <name evidence="5" type="ordered locus">Amet_4603</name>
</gene>
<dbReference type="SMART" id="SM00895">
    <property type="entry name" value="FCD"/>
    <property type="match status" value="1"/>
</dbReference>
<dbReference type="SUPFAM" id="SSF46785">
    <property type="entry name" value="Winged helix' DNA-binding domain"/>
    <property type="match status" value="1"/>
</dbReference>
<dbReference type="InterPro" id="IPR008920">
    <property type="entry name" value="TF_FadR/GntR_C"/>
</dbReference>
<evidence type="ECO:0000313" key="6">
    <source>
        <dbReference type="Proteomes" id="UP000001572"/>
    </source>
</evidence>
<dbReference type="KEGG" id="amt:Amet_4603"/>
<evidence type="ECO:0000256" key="2">
    <source>
        <dbReference type="ARBA" id="ARBA00023125"/>
    </source>
</evidence>
<dbReference type="STRING" id="293826.Amet_4603"/>
<sequence length="233" mass="27096">MNNLKKLEIENYKPLREIVFEHLRESILEGKLEPGQRLMEIQLAEQLGVSRTPVRESMRKLELEGLIIMVPRKGAYVADVSTKDISDVLEVRTVMEGLAASLSAQRMTDEELDELEMISYQFKKCYERNDIEGMIEKDVAFHERIFASTRNEKLIQIAQGLREQVHRFRVRYISEYNNSKELVVEHQAILECIAARNSERASELSMKHIENLASHMMEQIAKYSAQENKDPKK</sequence>
<dbReference type="RefSeq" id="WP_012065562.1">
    <property type="nucleotide sequence ID" value="NC_009633.1"/>
</dbReference>
<dbReference type="eggNOG" id="COG1802">
    <property type="taxonomic scope" value="Bacteria"/>
</dbReference>
<dbReference type="InterPro" id="IPR011711">
    <property type="entry name" value="GntR_C"/>
</dbReference>
<evidence type="ECO:0000259" key="4">
    <source>
        <dbReference type="PROSITE" id="PS50949"/>
    </source>
</evidence>
<dbReference type="HOGENOM" id="CLU_017584_5_1_9"/>
<dbReference type="InterPro" id="IPR000524">
    <property type="entry name" value="Tscrpt_reg_HTH_GntR"/>
</dbReference>
<dbReference type="AlphaFoldDB" id="A6TWV6"/>
<keyword evidence="6" id="KW-1185">Reference proteome</keyword>
<feature type="domain" description="HTH gntR-type" evidence="4">
    <location>
        <begin position="13"/>
        <end position="80"/>
    </location>
</feature>
<dbReference type="GO" id="GO:0043565">
    <property type="term" value="F:sequence-specific DNA binding"/>
    <property type="evidence" value="ECO:0007669"/>
    <property type="project" value="InterPro"/>
</dbReference>